<gene>
    <name evidence="2" type="ORF">HMPREF0072_1465</name>
</gene>
<feature type="transmembrane region" description="Helical" evidence="1">
    <location>
        <begin position="36"/>
        <end position="55"/>
    </location>
</feature>
<dbReference type="EMBL" id="ABYO01000220">
    <property type="protein sequence ID" value="EEI85975.1"/>
    <property type="molecule type" value="Genomic_DNA"/>
</dbReference>
<dbReference type="Pfam" id="PF09605">
    <property type="entry name" value="Trep_Strep"/>
    <property type="match status" value="1"/>
</dbReference>
<evidence type="ECO:0000313" key="2">
    <source>
        <dbReference type="EMBL" id="EEI85975.1"/>
    </source>
</evidence>
<dbReference type="HOGENOM" id="CLU_093450_1_0_9"/>
<organism evidence="2 3">
    <name type="scientific">Anaerococcus lactolyticus ATCC 51172</name>
    <dbReference type="NCBI Taxonomy" id="525254"/>
    <lineage>
        <taxon>Bacteria</taxon>
        <taxon>Bacillati</taxon>
        <taxon>Bacillota</taxon>
        <taxon>Tissierellia</taxon>
        <taxon>Tissierellales</taxon>
        <taxon>Peptoniphilaceae</taxon>
        <taxon>Anaerococcus</taxon>
    </lineage>
</organism>
<reference evidence="2 3" key="1">
    <citation type="submission" date="2008-10" db="EMBL/GenBank/DDBJ databases">
        <authorList>
            <person name="Qin X."/>
            <person name="Bachman B."/>
            <person name="Battles P."/>
            <person name="Bell A."/>
            <person name="Bess C."/>
            <person name="Bickham C."/>
            <person name="Chaboub L."/>
            <person name="Chen D."/>
            <person name="Coyle M."/>
            <person name="Deiros D.R."/>
            <person name="Dinh H."/>
            <person name="Forbes L."/>
            <person name="Fowler G."/>
            <person name="Francisco L."/>
            <person name="Fu Q."/>
            <person name="Gubbala S."/>
            <person name="Hale W."/>
            <person name="Han Y."/>
            <person name="Hemphill L."/>
            <person name="Highlander S.K."/>
            <person name="Hirani K."/>
            <person name="Hogues M."/>
            <person name="Jackson L."/>
            <person name="Jakkamsetti A."/>
            <person name="Javaid M."/>
            <person name="Jiang H."/>
            <person name="Korchina V."/>
            <person name="Kovar C."/>
            <person name="Lara F."/>
            <person name="Lee S."/>
            <person name="Mata R."/>
            <person name="Mathew T."/>
            <person name="Moen C."/>
            <person name="Morales K."/>
            <person name="Munidasa M."/>
            <person name="Nazareth L."/>
            <person name="Ngo R."/>
            <person name="Nguyen L."/>
            <person name="Okwuonu G."/>
            <person name="Ongeri F."/>
            <person name="Patil S."/>
            <person name="Petrosino J."/>
            <person name="Pham C."/>
            <person name="Pham P."/>
            <person name="Pu L.-L."/>
            <person name="Puazo M."/>
            <person name="Raj R."/>
            <person name="Reid J."/>
            <person name="Rouhana J."/>
            <person name="Saada N."/>
            <person name="Shang Y."/>
            <person name="Simmons D."/>
            <person name="Thornton R."/>
            <person name="Warren J."/>
            <person name="Weissenberger G."/>
            <person name="Zhang J."/>
            <person name="Zhang L."/>
            <person name="Zhou C."/>
            <person name="Zhu D."/>
            <person name="Muzny D."/>
            <person name="Worley K."/>
            <person name="Gibbs R."/>
        </authorList>
    </citation>
    <scope>NUCLEOTIDE SEQUENCE [LARGE SCALE GENOMIC DNA]</scope>
    <source>
        <strain evidence="2 3">ATCC 51172</strain>
    </source>
</reference>
<dbReference type="eggNOG" id="ENOG502Z948">
    <property type="taxonomic scope" value="Bacteria"/>
</dbReference>
<dbReference type="AlphaFoldDB" id="C2BGJ5"/>
<keyword evidence="1" id="KW-0812">Transmembrane</keyword>
<dbReference type="STRING" id="525254.HMPREF0072_1465"/>
<dbReference type="NCBIfam" id="TIGR02185">
    <property type="entry name" value="Trep_Strep"/>
    <property type="match status" value="1"/>
</dbReference>
<keyword evidence="1" id="KW-1133">Transmembrane helix</keyword>
<accession>C2BGJ5</accession>
<feature type="transmembrane region" description="Helical" evidence="1">
    <location>
        <begin position="62"/>
        <end position="79"/>
    </location>
</feature>
<keyword evidence="3" id="KW-1185">Reference proteome</keyword>
<name>C2BGJ5_9FIRM</name>
<feature type="transmembrane region" description="Helical" evidence="1">
    <location>
        <begin position="161"/>
        <end position="181"/>
    </location>
</feature>
<dbReference type="RefSeq" id="WP_004830226.1">
    <property type="nucleotide sequence ID" value="NZ_GG666061.1"/>
</dbReference>
<comment type="caution">
    <text evidence="2">The sequence shown here is derived from an EMBL/GenBank/DDBJ whole genome shotgun (WGS) entry which is preliminary data.</text>
</comment>
<dbReference type="InterPro" id="IPR011733">
    <property type="entry name" value="CHP02185_IM"/>
</dbReference>
<evidence type="ECO:0008006" key="4">
    <source>
        <dbReference type="Google" id="ProtNLM"/>
    </source>
</evidence>
<sequence>MDNKLKGKDLITIGIYTAIYFVINFAFMVAGMIPVMWILMSALIALFTGIPYMMICNKVKKPGAILIMGTITVLIYYATGQFTTVILTTFVIGCILAEIIRKVTNYKSFLGNTLSFAFFSIGMIGSPLPIWLFKESFFAHIAEVGMSQDYINTLETFTSPVVLIGVFVLTLICAVLGSLFARRIMKKYFKKAGIM</sequence>
<feature type="transmembrane region" description="Helical" evidence="1">
    <location>
        <begin position="12"/>
        <end position="30"/>
    </location>
</feature>
<dbReference type="Proteomes" id="UP000005984">
    <property type="component" value="Unassembled WGS sequence"/>
</dbReference>
<evidence type="ECO:0000313" key="3">
    <source>
        <dbReference type="Proteomes" id="UP000005984"/>
    </source>
</evidence>
<feature type="transmembrane region" description="Helical" evidence="1">
    <location>
        <begin position="113"/>
        <end position="133"/>
    </location>
</feature>
<evidence type="ECO:0000256" key="1">
    <source>
        <dbReference type="SAM" id="Phobius"/>
    </source>
</evidence>
<protein>
    <recommendedName>
        <fullName evidence="4">TIGR02185 family protein</fullName>
    </recommendedName>
</protein>
<keyword evidence="1" id="KW-0472">Membrane</keyword>
<proteinExistence type="predicted"/>